<protein>
    <submittedName>
        <fullName evidence="1">Uncharacterized protein</fullName>
    </submittedName>
</protein>
<accession>A0ABD3TTC2</accession>
<gene>
    <name evidence="1" type="ORF">ACJIZ3_024094</name>
</gene>
<proteinExistence type="predicted"/>
<sequence length="302" mass="34374">MDLAMCSFNEIREPIKWNYLTDLKLSHTCLNRIDTIAAGCPSLDTLELFQCWGFKKLNFEKLQNLTIFVLDGVWPKKEEQFDLITISVPSVEFLGISGNLDLRYVVLKNISGCLDANIDFHWTSGDHGKNLENGGFNSLELRRFLNSLSHVPTLTFGTWFIETISRKVYVGFELQECIELTLEAPVLDRYQRGILHIIESCSIVETVTIRANRTHPPCKICPNGICIHDDISKSTNEISPLSSSSSNFCQRSFGFKTLKYCLEEKAAKIKKEAETRNNIGDLPAFVEFLIKNSRRLQKVVIK</sequence>
<dbReference type="Gene3D" id="3.80.10.10">
    <property type="entry name" value="Ribonuclease Inhibitor"/>
    <property type="match status" value="1"/>
</dbReference>
<evidence type="ECO:0000313" key="1">
    <source>
        <dbReference type="EMBL" id="KAL3839503.1"/>
    </source>
</evidence>
<dbReference type="Proteomes" id="UP001634393">
    <property type="component" value="Unassembled WGS sequence"/>
</dbReference>
<dbReference type="SUPFAM" id="SSF52058">
    <property type="entry name" value="L domain-like"/>
    <property type="match status" value="1"/>
</dbReference>
<organism evidence="1 2">
    <name type="scientific">Penstemon smallii</name>
    <dbReference type="NCBI Taxonomy" id="265156"/>
    <lineage>
        <taxon>Eukaryota</taxon>
        <taxon>Viridiplantae</taxon>
        <taxon>Streptophyta</taxon>
        <taxon>Embryophyta</taxon>
        <taxon>Tracheophyta</taxon>
        <taxon>Spermatophyta</taxon>
        <taxon>Magnoliopsida</taxon>
        <taxon>eudicotyledons</taxon>
        <taxon>Gunneridae</taxon>
        <taxon>Pentapetalae</taxon>
        <taxon>asterids</taxon>
        <taxon>lamiids</taxon>
        <taxon>Lamiales</taxon>
        <taxon>Plantaginaceae</taxon>
        <taxon>Cheloneae</taxon>
        <taxon>Penstemon</taxon>
    </lineage>
</organism>
<dbReference type="InterPro" id="IPR050232">
    <property type="entry name" value="FBL13/AtMIF1-like"/>
</dbReference>
<name>A0ABD3TTC2_9LAMI</name>
<reference evidence="1 2" key="1">
    <citation type="submission" date="2024-12" db="EMBL/GenBank/DDBJ databases">
        <title>The unique morphological basis and parallel evolutionary history of personate flowers in Penstemon.</title>
        <authorList>
            <person name="Depatie T.H."/>
            <person name="Wessinger C.A."/>
        </authorList>
    </citation>
    <scope>NUCLEOTIDE SEQUENCE [LARGE SCALE GENOMIC DNA]</scope>
    <source>
        <strain evidence="1">WTNN_2</strain>
        <tissue evidence="1">Leaf</tissue>
    </source>
</reference>
<dbReference type="AlphaFoldDB" id="A0ABD3TTC2"/>
<dbReference type="PANTHER" id="PTHR31900:SF32">
    <property type="entry name" value="F-BOX_RNI_FBD-LIKE DOMAIN PROTEIN"/>
    <property type="match status" value="1"/>
</dbReference>
<dbReference type="PANTHER" id="PTHR31900">
    <property type="entry name" value="F-BOX/RNI SUPERFAMILY PROTEIN-RELATED"/>
    <property type="match status" value="1"/>
</dbReference>
<evidence type="ECO:0000313" key="2">
    <source>
        <dbReference type="Proteomes" id="UP001634393"/>
    </source>
</evidence>
<comment type="caution">
    <text evidence="1">The sequence shown here is derived from an EMBL/GenBank/DDBJ whole genome shotgun (WGS) entry which is preliminary data.</text>
</comment>
<dbReference type="EMBL" id="JBJXBP010000003">
    <property type="protein sequence ID" value="KAL3839503.1"/>
    <property type="molecule type" value="Genomic_DNA"/>
</dbReference>
<keyword evidence="2" id="KW-1185">Reference proteome</keyword>
<dbReference type="InterPro" id="IPR032675">
    <property type="entry name" value="LRR_dom_sf"/>
</dbReference>